<protein>
    <submittedName>
        <fullName evidence="1">Uncharacterized protein</fullName>
    </submittedName>
</protein>
<dbReference type="AlphaFoldDB" id="X1RK84"/>
<name>X1RK84_9ZZZZ</name>
<sequence>MVQKFFEEYEPIPSLIYLQNGLQKAYELSETIVDIVKGLKKKEKVYSKKIIEDLSRIHNVKIQLKYLDFLFEIVENYFKVEVPKSSNVSNFLGTL</sequence>
<comment type="caution">
    <text evidence="1">The sequence shown here is derived from an EMBL/GenBank/DDBJ whole genome shotgun (WGS) entry which is preliminary data.</text>
</comment>
<organism evidence="1">
    <name type="scientific">marine sediment metagenome</name>
    <dbReference type="NCBI Taxonomy" id="412755"/>
    <lineage>
        <taxon>unclassified sequences</taxon>
        <taxon>metagenomes</taxon>
        <taxon>ecological metagenomes</taxon>
    </lineage>
</organism>
<gene>
    <name evidence="1" type="ORF">S12H4_16821</name>
</gene>
<dbReference type="EMBL" id="BARW01008166">
    <property type="protein sequence ID" value="GAI81187.1"/>
    <property type="molecule type" value="Genomic_DNA"/>
</dbReference>
<accession>X1RK84</accession>
<evidence type="ECO:0000313" key="1">
    <source>
        <dbReference type="EMBL" id="GAI81187.1"/>
    </source>
</evidence>
<reference evidence="1" key="1">
    <citation type="journal article" date="2014" name="Front. Microbiol.">
        <title>High frequency of phylogenetically diverse reductive dehalogenase-homologous genes in deep subseafloor sedimentary metagenomes.</title>
        <authorList>
            <person name="Kawai M."/>
            <person name="Futagami T."/>
            <person name="Toyoda A."/>
            <person name="Takaki Y."/>
            <person name="Nishi S."/>
            <person name="Hori S."/>
            <person name="Arai W."/>
            <person name="Tsubouchi T."/>
            <person name="Morono Y."/>
            <person name="Uchiyama I."/>
            <person name="Ito T."/>
            <person name="Fujiyama A."/>
            <person name="Inagaki F."/>
            <person name="Takami H."/>
        </authorList>
    </citation>
    <scope>NUCLEOTIDE SEQUENCE</scope>
    <source>
        <strain evidence="1">Expedition CK06-06</strain>
    </source>
</reference>
<proteinExistence type="predicted"/>